<dbReference type="PRINTS" id="PR00413">
    <property type="entry name" value="HADHALOGNASE"/>
</dbReference>
<reference evidence="4 5" key="1">
    <citation type="submission" date="2016-04" db="EMBL/GenBank/DDBJ databases">
        <title>Chloroflexus islandicus sp. nov., a thermophilic filamentous anoxygenic phototrophic bacterium from geyser Strokkur (Iceland).</title>
        <authorList>
            <person name="Gaisin V.A."/>
            <person name="Kalashnikov A.M."/>
            <person name="Sukhacheva M.V."/>
            <person name="Grouzdev D.S."/>
            <person name="Ivanov T.M."/>
            <person name="Kuznetsov B."/>
            <person name="Gorlenko V.M."/>
        </authorList>
    </citation>
    <scope>NUCLEOTIDE SEQUENCE [LARGE SCALE GENOMIC DNA]</scope>
    <source>
        <strain evidence="5">isl-2</strain>
    </source>
</reference>
<name>A0A178LVU9_9CHLR</name>
<dbReference type="Gene3D" id="1.10.150.240">
    <property type="entry name" value="Putative phosphatase, domain 2"/>
    <property type="match status" value="1"/>
</dbReference>
<keyword evidence="3" id="KW-0378">Hydrolase</keyword>
<dbReference type="InterPro" id="IPR023198">
    <property type="entry name" value="PGP-like_dom2"/>
</dbReference>
<dbReference type="GO" id="GO:0046872">
    <property type="term" value="F:metal ion binding"/>
    <property type="evidence" value="ECO:0007669"/>
    <property type="project" value="UniProtKB-KW"/>
</dbReference>
<protein>
    <submittedName>
        <fullName evidence="4">Haloacid dehalogenase</fullName>
    </submittedName>
</protein>
<keyword evidence="5" id="KW-1185">Reference proteome</keyword>
<keyword evidence="2" id="KW-0479">Metal-binding</keyword>
<dbReference type="SUPFAM" id="SSF56784">
    <property type="entry name" value="HAD-like"/>
    <property type="match status" value="1"/>
</dbReference>
<gene>
    <name evidence="4" type="ORF">A6A03_05035</name>
</gene>
<proteinExistence type="inferred from homology"/>
<evidence type="ECO:0000256" key="2">
    <source>
        <dbReference type="ARBA" id="ARBA00022723"/>
    </source>
</evidence>
<dbReference type="CDD" id="cd16423">
    <property type="entry name" value="HAD_BPGM-like"/>
    <property type="match status" value="1"/>
</dbReference>
<dbReference type="InterPro" id="IPR051806">
    <property type="entry name" value="HAD-like_SPP"/>
</dbReference>
<dbReference type="SFLD" id="SFLDG01135">
    <property type="entry name" value="C1.5.6:_HAD__Beta-PGM__Phospha"/>
    <property type="match status" value="1"/>
</dbReference>
<dbReference type="InterPro" id="IPR006439">
    <property type="entry name" value="HAD-SF_hydro_IA"/>
</dbReference>
<dbReference type="PANTHER" id="PTHR43481:SF4">
    <property type="entry name" value="GLYCEROL-1-PHOSPHATE PHOSPHOHYDROLASE 1-RELATED"/>
    <property type="match status" value="1"/>
</dbReference>
<evidence type="ECO:0000313" key="5">
    <source>
        <dbReference type="Proteomes" id="UP000078287"/>
    </source>
</evidence>
<dbReference type="Pfam" id="PF00702">
    <property type="entry name" value="Hydrolase"/>
    <property type="match status" value="1"/>
</dbReference>
<dbReference type="EMBL" id="LWQS01000103">
    <property type="protein sequence ID" value="OAN38256.1"/>
    <property type="molecule type" value="Genomic_DNA"/>
</dbReference>
<evidence type="ECO:0000313" key="4">
    <source>
        <dbReference type="EMBL" id="OAN38256.1"/>
    </source>
</evidence>
<dbReference type="Gene3D" id="3.40.50.1000">
    <property type="entry name" value="HAD superfamily/HAD-like"/>
    <property type="match status" value="1"/>
</dbReference>
<dbReference type="OrthoDB" id="9797743at2"/>
<dbReference type="AlphaFoldDB" id="A0A178LVU9"/>
<dbReference type="SMR" id="A0A178LVU9"/>
<dbReference type="FunFam" id="3.40.50.1000:FF:000036">
    <property type="entry name" value="HAD family hydrolase"/>
    <property type="match status" value="1"/>
</dbReference>
<evidence type="ECO:0000256" key="3">
    <source>
        <dbReference type="ARBA" id="ARBA00022801"/>
    </source>
</evidence>
<dbReference type="SFLD" id="SFLDS00003">
    <property type="entry name" value="Haloacid_Dehalogenase"/>
    <property type="match status" value="1"/>
</dbReference>
<organism evidence="4 5">
    <name type="scientific">Chloroflexus islandicus</name>
    <dbReference type="NCBI Taxonomy" id="1707952"/>
    <lineage>
        <taxon>Bacteria</taxon>
        <taxon>Bacillati</taxon>
        <taxon>Chloroflexota</taxon>
        <taxon>Chloroflexia</taxon>
        <taxon>Chloroflexales</taxon>
        <taxon>Chloroflexineae</taxon>
        <taxon>Chloroflexaceae</taxon>
        <taxon>Chloroflexus</taxon>
    </lineage>
</organism>
<dbReference type="RefSeq" id="WP_066791235.1">
    <property type="nucleotide sequence ID" value="NZ_LWQS01000103.1"/>
</dbReference>
<sequence length="227" mass="24323">MPIRALIFDFDGLMVDTETPALQSWQEIYAEYGVTLNVHDWAATLGANAGFDAHTHLVSLLRERDPLLAERVIAERDTILARRQARKDELSADQPLLPGVAELLAEARAAGLPCAVASSSSRRWVEGWLRRLEVYHAFATVVTADDVVATKPAPDLFLTAAARLGLPPAGCLVLEDSPNGIRAARAAGCPVVAIPGAISRQVPLPPADLTLPSLAHTSLAALRQRFG</sequence>
<dbReference type="STRING" id="1707952.A6A03_05035"/>
<comment type="similarity">
    <text evidence="1">Belongs to the HAD-like hydrolase superfamily. CbbY/CbbZ/Gph/YieH family.</text>
</comment>
<dbReference type="NCBIfam" id="TIGR01549">
    <property type="entry name" value="HAD-SF-IA-v1"/>
    <property type="match status" value="1"/>
</dbReference>
<dbReference type="NCBIfam" id="TIGR01509">
    <property type="entry name" value="HAD-SF-IA-v3"/>
    <property type="match status" value="1"/>
</dbReference>
<dbReference type="InterPro" id="IPR023214">
    <property type="entry name" value="HAD_sf"/>
</dbReference>
<dbReference type="PANTHER" id="PTHR43481">
    <property type="entry name" value="FRUCTOSE-1-PHOSPHATE PHOSPHATASE"/>
    <property type="match status" value="1"/>
</dbReference>
<dbReference type="SFLD" id="SFLDG01129">
    <property type="entry name" value="C1.5:_HAD__Beta-PGM__Phosphata"/>
    <property type="match status" value="1"/>
</dbReference>
<dbReference type="GO" id="GO:0050308">
    <property type="term" value="F:sugar-phosphatase activity"/>
    <property type="evidence" value="ECO:0007669"/>
    <property type="project" value="TreeGrafter"/>
</dbReference>
<evidence type="ECO:0000256" key="1">
    <source>
        <dbReference type="ARBA" id="ARBA00006171"/>
    </source>
</evidence>
<accession>A0A178LVU9</accession>
<dbReference type="Proteomes" id="UP000078287">
    <property type="component" value="Unassembled WGS sequence"/>
</dbReference>
<dbReference type="InterPro" id="IPR036412">
    <property type="entry name" value="HAD-like_sf"/>
</dbReference>
<comment type="caution">
    <text evidence="4">The sequence shown here is derived from an EMBL/GenBank/DDBJ whole genome shotgun (WGS) entry which is preliminary data.</text>
</comment>